<dbReference type="InterPro" id="IPR032675">
    <property type="entry name" value="LRR_dom_sf"/>
</dbReference>
<evidence type="ECO:0000256" key="3">
    <source>
        <dbReference type="ARBA" id="ARBA00008684"/>
    </source>
</evidence>
<keyword evidence="13 22" id="KW-0547">Nucleotide-binding</keyword>
<keyword evidence="8" id="KW-0433">Leucine-rich repeat</keyword>
<keyword evidence="7" id="KW-0597">Phosphoprotein</keyword>
<evidence type="ECO:0000256" key="7">
    <source>
        <dbReference type="ARBA" id="ARBA00022553"/>
    </source>
</evidence>
<proteinExistence type="inferred from homology"/>
<dbReference type="Gene3D" id="1.10.510.10">
    <property type="entry name" value="Transferase(Phosphotransferase) domain 1"/>
    <property type="match status" value="1"/>
</dbReference>
<dbReference type="EMBL" id="OIVN01003756">
    <property type="protein sequence ID" value="SPD13347.1"/>
    <property type="molecule type" value="Genomic_DNA"/>
</dbReference>
<reference evidence="26" key="1">
    <citation type="submission" date="2018-02" db="EMBL/GenBank/DDBJ databases">
        <authorList>
            <person name="Cohen D.B."/>
            <person name="Kent A.D."/>
        </authorList>
    </citation>
    <scope>NUCLEOTIDE SEQUENCE</scope>
</reference>
<dbReference type="GO" id="GO:0005524">
    <property type="term" value="F:ATP binding"/>
    <property type="evidence" value="ECO:0007669"/>
    <property type="project" value="UniProtKB-UniRule"/>
</dbReference>
<feature type="binding site" evidence="22">
    <location>
        <position position="736"/>
    </location>
    <ligand>
        <name>ATP</name>
        <dbReference type="ChEBI" id="CHEBI:30616"/>
    </ligand>
</feature>
<dbReference type="SMART" id="SM00369">
    <property type="entry name" value="LRR_TYP"/>
    <property type="match status" value="7"/>
</dbReference>
<evidence type="ECO:0000256" key="19">
    <source>
        <dbReference type="ARBA" id="ARBA00023180"/>
    </source>
</evidence>
<evidence type="ECO:0000256" key="1">
    <source>
        <dbReference type="ARBA" id="ARBA00004162"/>
    </source>
</evidence>
<dbReference type="FunFam" id="1.10.510.10:FF:000358">
    <property type="entry name" value="Putative leucine-rich repeat receptor-like serine/threonine-protein kinase"/>
    <property type="match status" value="1"/>
</dbReference>
<keyword evidence="6" id="KW-0723">Serine/threonine-protein kinase</keyword>
<comment type="catalytic activity">
    <reaction evidence="20">
        <text>L-threonyl-[protein] + ATP = O-phospho-L-threonyl-[protein] + ADP + H(+)</text>
        <dbReference type="Rhea" id="RHEA:46608"/>
        <dbReference type="Rhea" id="RHEA-COMP:11060"/>
        <dbReference type="Rhea" id="RHEA-COMP:11605"/>
        <dbReference type="ChEBI" id="CHEBI:15378"/>
        <dbReference type="ChEBI" id="CHEBI:30013"/>
        <dbReference type="ChEBI" id="CHEBI:30616"/>
        <dbReference type="ChEBI" id="CHEBI:61977"/>
        <dbReference type="ChEBI" id="CHEBI:456216"/>
        <dbReference type="EC" id="2.7.11.1"/>
    </reaction>
</comment>
<evidence type="ECO:0000256" key="8">
    <source>
        <dbReference type="ARBA" id="ARBA00022614"/>
    </source>
</evidence>
<keyword evidence="14" id="KW-0418">Kinase</keyword>
<evidence type="ECO:0000256" key="16">
    <source>
        <dbReference type="ARBA" id="ARBA00022989"/>
    </source>
</evidence>
<dbReference type="FunFam" id="3.30.200.20:FF:000432">
    <property type="entry name" value="LRR receptor-like serine/threonine-protein kinase EFR"/>
    <property type="match status" value="1"/>
</dbReference>
<evidence type="ECO:0000256" key="22">
    <source>
        <dbReference type="PROSITE-ProRule" id="PRU10141"/>
    </source>
</evidence>
<keyword evidence="10 23" id="KW-0812">Transmembrane</keyword>
<dbReference type="SMART" id="SM00220">
    <property type="entry name" value="S_TKc"/>
    <property type="match status" value="1"/>
</dbReference>
<dbReference type="Pfam" id="PF00560">
    <property type="entry name" value="LRR_1"/>
    <property type="match status" value="12"/>
</dbReference>
<keyword evidence="19" id="KW-0325">Glycoprotein</keyword>
<evidence type="ECO:0000256" key="13">
    <source>
        <dbReference type="ARBA" id="ARBA00022741"/>
    </source>
</evidence>
<dbReference type="PANTHER" id="PTHR27000">
    <property type="entry name" value="LEUCINE-RICH REPEAT RECEPTOR-LIKE PROTEIN KINASE FAMILY PROTEIN-RELATED"/>
    <property type="match status" value="1"/>
</dbReference>
<evidence type="ECO:0000256" key="18">
    <source>
        <dbReference type="ARBA" id="ARBA00023170"/>
    </source>
</evidence>
<evidence type="ECO:0000256" key="2">
    <source>
        <dbReference type="ARBA" id="ARBA00004479"/>
    </source>
</evidence>
<dbReference type="PROSITE" id="PS00107">
    <property type="entry name" value="PROTEIN_KINASE_ATP"/>
    <property type="match status" value="1"/>
</dbReference>
<evidence type="ECO:0000256" key="12">
    <source>
        <dbReference type="ARBA" id="ARBA00022737"/>
    </source>
</evidence>
<evidence type="ECO:0000256" key="23">
    <source>
        <dbReference type="SAM" id="Phobius"/>
    </source>
</evidence>
<dbReference type="PROSITE" id="PS50011">
    <property type="entry name" value="PROTEIN_KINASE_DOM"/>
    <property type="match status" value="1"/>
</dbReference>
<name>A0A2N9HGB8_FAGSY</name>
<keyword evidence="9" id="KW-0808">Transferase</keyword>
<dbReference type="Gene3D" id="3.80.10.10">
    <property type="entry name" value="Ribonuclease Inhibitor"/>
    <property type="match status" value="3"/>
</dbReference>
<sequence length="996" mass="109846">MKLHQTNSHAFWHAILLFSINLLCLLQPTTANAPTNETDRLALIKFKESISHDPYMMLSSWNDSTHFCNWFGITCGRRHQRVTALDLQGYKLRGSISPYISNLTFLKFFNLQNNSFYGEIPHEVGHLYRLQGLYLNNNTLEGEIPSSLSNCSNARFITLHVNELSGKIPAELDSLMKLEMLRLGKNNLTGEIPTSFGNLSSLRIFHLAYNNLVGHIPNGIGNLKSLSVFSIGANKLSGTIPSSLYNISSLQFLSLTVNQLKDTLPANIGLSLPSLTFLSIGGNEFSGPIPVSFCNASQLQFLDLGQNNFLGSVPTNLGNLPDLQYLDLSNNYLGRGLDFLTSLTNCSKLNIMDLNTNQFGGVLPESVGNLSTQLTELYFGGNKISGTIPATLGDLANLIALGMELNLFTGLIPTSFKKLQKIQLLALGRNRLSGEIPTFIGNLTQLFQLELFGNKLEGSIPPSIGNCQNLKYFDISENNLSGLIPQQLIGLSSLSELLDLSHNSFTGKLSFDVGNLKNIYQLDISENNLFGEIPSSIGSCLSLEYFSLQGNSFEGSIPTSIAFLNRTSKFLDVSRNNLSGSIPKGLEKLPYLKKLNLSFNDIEGEVPTTGIFKNASAISVIGNTKLCGGLPQLQLPPCPVKIMKPRKSLSFKLTIVTVVVLCFLLFSFFLVLIWRKKSKRNSSSLVSTIELLPSVSYKMLYQATNGFSPSNLIGSGSFGSVYKGVLHPEERFVAVKVLNLQRKGASKSFKVECNVLRNIRHRNLVKILTCCSSMDYSGNQFKALVFEFITNGSLDIWLHPEIDNEDQSRVLSLLQRLNVAIDVASALDYLHNHSMQPIIHCDLKPSNILLDNDMVAHVCDFGLARLLSIITDSSQKQTSTIGIKGSIGYVAPEYGMGSEPSTEGDVYSYGVFLLEMFLGKRPTDEMFKDDLNLHNFVKMALPDRLVQIVDPTLLPREVEETPATTVVAREDNNENEIEIEEDERNSSVLPSGSECV</sequence>
<evidence type="ECO:0000256" key="5">
    <source>
        <dbReference type="ARBA" id="ARBA00022475"/>
    </source>
</evidence>
<dbReference type="FunFam" id="3.80.10.10:FF:000288">
    <property type="entry name" value="LRR receptor-like serine/threonine-protein kinase EFR"/>
    <property type="match status" value="1"/>
</dbReference>
<dbReference type="EC" id="2.7.11.1" evidence="4"/>
<feature type="transmembrane region" description="Helical" evidence="23">
    <location>
        <begin position="653"/>
        <end position="674"/>
    </location>
</feature>
<dbReference type="GO" id="GO:0004674">
    <property type="term" value="F:protein serine/threonine kinase activity"/>
    <property type="evidence" value="ECO:0007669"/>
    <property type="project" value="UniProtKB-KW"/>
</dbReference>
<evidence type="ECO:0000256" key="14">
    <source>
        <dbReference type="ARBA" id="ARBA00022777"/>
    </source>
</evidence>
<dbReference type="Pfam" id="PF08263">
    <property type="entry name" value="LRRNT_2"/>
    <property type="match status" value="1"/>
</dbReference>
<comment type="subcellular location">
    <subcellularLocation>
        <location evidence="1">Cell membrane</location>
        <topology evidence="1">Single-pass membrane protein</topology>
    </subcellularLocation>
    <subcellularLocation>
        <location evidence="2">Membrane</location>
        <topology evidence="2">Single-pass type I membrane protein</topology>
    </subcellularLocation>
</comment>
<evidence type="ECO:0000256" key="11">
    <source>
        <dbReference type="ARBA" id="ARBA00022729"/>
    </source>
</evidence>
<evidence type="ECO:0000256" key="6">
    <source>
        <dbReference type="ARBA" id="ARBA00022527"/>
    </source>
</evidence>
<dbReference type="InterPro" id="IPR008271">
    <property type="entry name" value="Ser/Thr_kinase_AS"/>
</dbReference>
<gene>
    <name evidence="26" type="ORF">FSB_LOCUS41229</name>
</gene>
<keyword evidence="5" id="KW-1003">Cell membrane</keyword>
<evidence type="ECO:0000256" key="4">
    <source>
        <dbReference type="ARBA" id="ARBA00012513"/>
    </source>
</evidence>
<feature type="chain" id="PRO_5014925647" description="non-specific serine/threonine protein kinase" evidence="24">
    <location>
        <begin position="32"/>
        <end position="996"/>
    </location>
</feature>
<evidence type="ECO:0000313" key="26">
    <source>
        <dbReference type="EMBL" id="SPD13347.1"/>
    </source>
</evidence>
<comment type="similarity">
    <text evidence="3">Belongs to the protein kinase superfamily. Ser/Thr protein kinase family.</text>
</comment>
<accession>A0A2N9HGB8</accession>
<dbReference type="InterPro" id="IPR011009">
    <property type="entry name" value="Kinase-like_dom_sf"/>
</dbReference>
<evidence type="ECO:0000256" key="17">
    <source>
        <dbReference type="ARBA" id="ARBA00023136"/>
    </source>
</evidence>
<evidence type="ECO:0000259" key="25">
    <source>
        <dbReference type="PROSITE" id="PS50011"/>
    </source>
</evidence>
<dbReference type="PANTHER" id="PTHR27000:SF777">
    <property type="entry name" value="PROTEIN KINASE DOMAIN-CONTAINING PROTEIN"/>
    <property type="match status" value="1"/>
</dbReference>
<keyword evidence="17 23" id="KW-0472">Membrane</keyword>
<dbReference type="Pfam" id="PF00069">
    <property type="entry name" value="Pkinase"/>
    <property type="match status" value="1"/>
</dbReference>
<dbReference type="PROSITE" id="PS51450">
    <property type="entry name" value="LRR"/>
    <property type="match status" value="1"/>
</dbReference>
<evidence type="ECO:0000256" key="9">
    <source>
        <dbReference type="ARBA" id="ARBA00022679"/>
    </source>
</evidence>
<organism evidence="26">
    <name type="scientific">Fagus sylvatica</name>
    <name type="common">Beechnut</name>
    <dbReference type="NCBI Taxonomy" id="28930"/>
    <lineage>
        <taxon>Eukaryota</taxon>
        <taxon>Viridiplantae</taxon>
        <taxon>Streptophyta</taxon>
        <taxon>Embryophyta</taxon>
        <taxon>Tracheophyta</taxon>
        <taxon>Spermatophyta</taxon>
        <taxon>Magnoliopsida</taxon>
        <taxon>eudicotyledons</taxon>
        <taxon>Gunneridae</taxon>
        <taxon>Pentapetalae</taxon>
        <taxon>rosids</taxon>
        <taxon>fabids</taxon>
        <taxon>Fagales</taxon>
        <taxon>Fagaceae</taxon>
        <taxon>Fagus</taxon>
    </lineage>
</organism>
<evidence type="ECO:0000256" key="24">
    <source>
        <dbReference type="SAM" id="SignalP"/>
    </source>
</evidence>
<keyword evidence="16 23" id="KW-1133">Transmembrane helix</keyword>
<keyword evidence="18" id="KW-0675">Receptor</keyword>
<keyword evidence="12" id="KW-0677">Repeat</keyword>
<dbReference type="FunFam" id="3.80.10.10:FF:000095">
    <property type="entry name" value="LRR receptor-like serine/threonine-protein kinase GSO1"/>
    <property type="match status" value="1"/>
</dbReference>
<evidence type="ECO:0000256" key="20">
    <source>
        <dbReference type="ARBA" id="ARBA00047899"/>
    </source>
</evidence>
<evidence type="ECO:0000256" key="10">
    <source>
        <dbReference type="ARBA" id="ARBA00022692"/>
    </source>
</evidence>
<keyword evidence="11 24" id="KW-0732">Signal</keyword>
<dbReference type="SUPFAM" id="SSF56112">
    <property type="entry name" value="Protein kinase-like (PK-like)"/>
    <property type="match status" value="1"/>
</dbReference>
<dbReference type="AlphaFoldDB" id="A0A2N9HGB8"/>
<dbReference type="GO" id="GO:0005886">
    <property type="term" value="C:plasma membrane"/>
    <property type="evidence" value="ECO:0007669"/>
    <property type="project" value="UniProtKB-SubCell"/>
</dbReference>
<dbReference type="InterPro" id="IPR017441">
    <property type="entry name" value="Protein_kinase_ATP_BS"/>
</dbReference>
<dbReference type="SUPFAM" id="SSF52058">
    <property type="entry name" value="L domain-like"/>
    <property type="match status" value="2"/>
</dbReference>
<feature type="domain" description="Protein kinase" evidence="25">
    <location>
        <begin position="707"/>
        <end position="996"/>
    </location>
</feature>
<comment type="catalytic activity">
    <reaction evidence="21">
        <text>L-seryl-[protein] + ATP = O-phospho-L-seryl-[protein] + ADP + H(+)</text>
        <dbReference type="Rhea" id="RHEA:17989"/>
        <dbReference type="Rhea" id="RHEA-COMP:9863"/>
        <dbReference type="Rhea" id="RHEA-COMP:11604"/>
        <dbReference type="ChEBI" id="CHEBI:15378"/>
        <dbReference type="ChEBI" id="CHEBI:29999"/>
        <dbReference type="ChEBI" id="CHEBI:30616"/>
        <dbReference type="ChEBI" id="CHEBI:83421"/>
        <dbReference type="ChEBI" id="CHEBI:456216"/>
        <dbReference type="EC" id="2.7.11.1"/>
    </reaction>
</comment>
<evidence type="ECO:0000256" key="21">
    <source>
        <dbReference type="ARBA" id="ARBA00048679"/>
    </source>
</evidence>
<dbReference type="Gene3D" id="3.30.200.20">
    <property type="entry name" value="Phosphorylase Kinase, domain 1"/>
    <property type="match status" value="1"/>
</dbReference>
<dbReference type="InterPro" id="IPR013210">
    <property type="entry name" value="LRR_N_plant-typ"/>
</dbReference>
<dbReference type="PROSITE" id="PS00108">
    <property type="entry name" value="PROTEIN_KINASE_ST"/>
    <property type="match status" value="1"/>
</dbReference>
<dbReference type="InterPro" id="IPR001611">
    <property type="entry name" value="Leu-rich_rpt"/>
</dbReference>
<evidence type="ECO:0000256" key="15">
    <source>
        <dbReference type="ARBA" id="ARBA00022840"/>
    </source>
</evidence>
<dbReference type="InterPro" id="IPR003591">
    <property type="entry name" value="Leu-rich_rpt_typical-subtyp"/>
</dbReference>
<protein>
    <recommendedName>
        <fullName evidence="4">non-specific serine/threonine protein kinase</fullName>
        <ecNumber evidence="4">2.7.11.1</ecNumber>
    </recommendedName>
</protein>
<dbReference type="InterPro" id="IPR000719">
    <property type="entry name" value="Prot_kinase_dom"/>
</dbReference>
<keyword evidence="15 22" id="KW-0067">ATP-binding</keyword>
<feature type="signal peptide" evidence="24">
    <location>
        <begin position="1"/>
        <end position="31"/>
    </location>
</feature>